<accession>A0ABD0M2U1</accession>
<feature type="region of interest" description="Disordered" evidence="1">
    <location>
        <begin position="270"/>
        <end position="292"/>
    </location>
</feature>
<keyword evidence="3" id="KW-1185">Reference proteome</keyword>
<dbReference type="PANTHER" id="PTHR16124:SF3">
    <property type="entry name" value="MIS18-BINDING PROTEIN 1"/>
    <property type="match status" value="1"/>
</dbReference>
<dbReference type="Gene3D" id="1.10.10.60">
    <property type="entry name" value="Homeodomain-like"/>
    <property type="match status" value="1"/>
</dbReference>
<feature type="compositionally biased region" description="Low complexity" evidence="1">
    <location>
        <begin position="181"/>
        <end position="194"/>
    </location>
</feature>
<dbReference type="PANTHER" id="PTHR16124">
    <property type="entry name" value="MIS18-BINDING PROTEIN 1"/>
    <property type="match status" value="1"/>
</dbReference>
<feature type="compositionally biased region" description="Polar residues" evidence="1">
    <location>
        <begin position="437"/>
        <end position="455"/>
    </location>
</feature>
<feature type="compositionally biased region" description="Basic residues" evidence="1">
    <location>
        <begin position="759"/>
        <end position="770"/>
    </location>
</feature>
<dbReference type="InterPro" id="IPR039110">
    <property type="entry name" value="KNL2-like"/>
</dbReference>
<name>A0ABD0M2U1_9CAEN</name>
<feature type="compositionally biased region" description="Basic residues" evidence="1">
    <location>
        <begin position="416"/>
        <end position="428"/>
    </location>
</feature>
<dbReference type="SUPFAM" id="SSF46689">
    <property type="entry name" value="Homeodomain-like"/>
    <property type="match status" value="1"/>
</dbReference>
<feature type="compositionally biased region" description="Basic and acidic residues" evidence="1">
    <location>
        <begin position="456"/>
        <end position="471"/>
    </location>
</feature>
<feature type="non-terminal residue" evidence="2">
    <location>
        <position position="1"/>
    </location>
</feature>
<dbReference type="CDD" id="cd00167">
    <property type="entry name" value="SANT"/>
    <property type="match status" value="1"/>
</dbReference>
<evidence type="ECO:0000313" key="2">
    <source>
        <dbReference type="EMBL" id="KAK7505527.1"/>
    </source>
</evidence>
<feature type="region of interest" description="Disordered" evidence="1">
    <location>
        <begin position="67"/>
        <end position="91"/>
    </location>
</feature>
<feature type="compositionally biased region" description="Basic residues" evidence="1">
    <location>
        <begin position="536"/>
        <end position="546"/>
    </location>
</feature>
<dbReference type="EMBL" id="JACVVK020000010">
    <property type="protein sequence ID" value="KAK7505527.1"/>
    <property type="molecule type" value="Genomic_DNA"/>
</dbReference>
<dbReference type="InterPro" id="IPR017956">
    <property type="entry name" value="AT_hook_DNA-bd_motif"/>
</dbReference>
<feature type="compositionally biased region" description="Polar residues" evidence="1">
    <location>
        <begin position="396"/>
        <end position="408"/>
    </location>
</feature>
<sequence length="821" mass="91286">FSIPQTNLVAVPPSVVGENPPCSFSVFDNLSTVMENSKNDAPANIVTEPKNAKDHAKQTVVHTPAVRKRNNQSLYHTPELQTKDAESSSSIWTPQGVVSRALEANQVRRTSRGRCVIPPLARWAGQYVERDTDGNVKIAFKSTAAEQHFAKMAEAEMNHALLQGKKRSSKPAASLFSFTNSPPSTTSSKMTSTSKSKKPHRQEKNSNASKNKSVHRQKDNHADVTTAHANQNSGDTGIAAAETENGLDEFAEVSVDDMEQEVMAIVNKSKETRRQKAARKRETCYSQTTSQTSHVKCLDRSFDLSDKDEQDAQRLHASKQNHHKSIDMPKKNLAGKSSAVDVTGSSLESSMGAGERNSLQDKQKRVKSAESTKDEAVGQKPGKKRGRPRKVDKRSPNVTENDSGNCDSQVRDRSKNSGKKRGRPRKVDRKPTKVTEQDSSSSDSQVLAHSEQSSTAEKESLELGRTTDSHSRLAHSRTTTQQGLAGGKSGNNKRSGARRKAVIEDSSDDEEEEVTVSSAQPDSSMAEFDVADTQKRRQGRPRKAHKPRTEEKGKKGQAKVPVSAQEDERPWSQLELQRLQDAREQVPSDHCQFWEEVSQWVGTRSAEECAAYCLRDIPEPKGKNKKKNATKGSGEAPTLQAKRGTLKRRQELRAILEHDEDSVQDDLFDATPFRARTKAKIPCVDFSKTDEEVFGRNPNFFTPRLDGSHKMGPHFSKTPVSSKKTPCISGAFSPWQEKGSTRRRAVDQYVFRIQKNRRQLTKTFPKKKDTKKQASQPETPPAMRLFSPRNSAGGLFKIAEVNSDEDDEEDSKDYYYSDAEN</sequence>
<feature type="compositionally biased region" description="Basic and acidic residues" evidence="1">
    <location>
        <begin position="358"/>
        <end position="377"/>
    </location>
</feature>
<protein>
    <submittedName>
        <fullName evidence="2">Uncharacterized protein</fullName>
    </submittedName>
</protein>
<dbReference type="InterPro" id="IPR009057">
    <property type="entry name" value="Homeodomain-like_sf"/>
</dbReference>
<organism evidence="2 3">
    <name type="scientific">Batillaria attramentaria</name>
    <dbReference type="NCBI Taxonomy" id="370345"/>
    <lineage>
        <taxon>Eukaryota</taxon>
        <taxon>Metazoa</taxon>
        <taxon>Spiralia</taxon>
        <taxon>Lophotrochozoa</taxon>
        <taxon>Mollusca</taxon>
        <taxon>Gastropoda</taxon>
        <taxon>Caenogastropoda</taxon>
        <taxon>Sorbeoconcha</taxon>
        <taxon>Cerithioidea</taxon>
        <taxon>Batillariidae</taxon>
        <taxon>Batillaria</taxon>
    </lineage>
</organism>
<feature type="compositionally biased region" description="Acidic residues" evidence="1">
    <location>
        <begin position="505"/>
        <end position="514"/>
    </location>
</feature>
<reference evidence="2 3" key="1">
    <citation type="journal article" date="2023" name="Sci. Data">
        <title>Genome assembly of the Korean intertidal mud-creeper Batillaria attramentaria.</title>
        <authorList>
            <person name="Patra A.K."/>
            <person name="Ho P.T."/>
            <person name="Jun S."/>
            <person name="Lee S.J."/>
            <person name="Kim Y."/>
            <person name="Won Y.J."/>
        </authorList>
    </citation>
    <scope>NUCLEOTIDE SEQUENCE [LARGE SCALE GENOMIC DNA]</scope>
    <source>
        <strain evidence="2">Wonlab-2016</strain>
    </source>
</reference>
<feature type="region of interest" description="Disordered" evidence="1">
    <location>
        <begin position="163"/>
        <end position="236"/>
    </location>
</feature>
<feature type="compositionally biased region" description="Acidic residues" evidence="1">
    <location>
        <begin position="802"/>
        <end position="811"/>
    </location>
</feature>
<dbReference type="Proteomes" id="UP001519460">
    <property type="component" value="Unassembled WGS sequence"/>
</dbReference>
<evidence type="ECO:0000256" key="1">
    <source>
        <dbReference type="SAM" id="MobiDB-lite"/>
    </source>
</evidence>
<dbReference type="InterPro" id="IPR001005">
    <property type="entry name" value="SANT/Myb"/>
</dbReference>
<feature type="region of interest" description="Disordered" evidence="1">
    <location>
        <begin position="759"/>
        <end position="821"/>
    </location>
</feature>
<dbReference type="AlphaFoldDB" id="A0ABD0M2U1"/>
<gene>
    <name evidence="2" type="ORF">BaRGS_00003272</name>
</gene>
<feature type="compositionally biased region" description="Basic residues" evidence="1">
    <location>
        <begin position="381"/>
        <end position="392"/>
    </location>
</feature>
<feature type="region of interest" description="Disordered" evidence="1">
    <location>
        <begin position="617"/>
        <end position="647"/>
    </location>
</feature>
<feature type="region of interest" description="Disordered" evidence="1">
    <location>
        <begin position="306"/>
        <end position="571"/>
    </location>
</feature>
<dbReference type="SMART" id="SM00384">
    <property type="entry name" value="AT_hook"/>
    <property type="match status" value="3"/>
</dbReference>
<comment type="caution">
    <text evidence="2">The sequence shown here is derived from an EMBL/GenBank/DDBJ whole genome shotgun (WGS) entry which is preliminary data.</text>
</comment>
<evidence type="ECO:0000313" key="3">
    <source>
        <dbReference type="Proteomes" id="UP001519460"/>
    </source>
</evidence>
<proteinExistence type="predicted"/>